<dbReference type="EMBL" id="JARIHO010000003">
    <property type="protein sequence ID" value="KAJ7364658.1"/>
    <property type="molecule type" value="Genomic_DNA"/>
</dbReference>
<protein>
    <recommendedName>
        <fullName evidence="4">F-box domain-containing protein</fullName>
    </recommendedName>
</protein>
<keyword evidence="3" id="KW-1185">Reference proteome</keyword>
<evidence type="ECO:0000256" key="1">
    <source>
        <dbReference type="SAM" id="MobiDB-lite"/>
    </source>
</evidence>
<reference evidence="2" key="1">
    <citation type="submission" date="2023-03" db="EMBL/GenBank/DDBJ databases">
        <title>Massive genome expansion in bonnet fungi (Mycena s.s.) driven by repeated elements and novel gene families across ecological guilds.</title>
        <authorList>
            <consortium name="Lawrence Berkeley National Laboratory"/>
            <person name="Harder C.B."/>
            <person name="Miyauchi S."/>
            <person name="Viragh M."/>
            <person name="Kuo A."/>
            <person name="Thoen E."/>
            <person name="Andreopoulos B."/>
            <person name="Lu D."/>
            <person name="Skrede I."/>
            <person name="Drula E."/>
            <person name="Henrissat B."/>
            <person name="Morin E."/>
            <person name="Kohler A."/>
            <person name="Barry K."/>
            <person name="LaButti K."/>
            <person name="Morin E."/>
            <person name="Salamov A."/>
            <person name="Lipzen A."/>
            <person name="Mereny Z."/>
            <person name="Hegedus B."/>
            <person name="Baldrian P."/>
            <person name="Stursova M."/>
            <person name="Weitz H."/>
            <person name="Taylor A."/>
            <person name="Grigoriev I.V."/>
            <person name="Nagy L.G."/>
            <person name="Martin F."/>
            <person name="Kauserud H."/>
        </authorList>
    </citation>
    <scope>NUCLEOTIDE SEQUENCE</scope>
    <source>
        <strain evidence="2">CBHHK002</strain>
    </source>
</reference>
<name>A0AAD7F2G7_9AGAR</name>
<accession>A0AAD7F2G7</accession>
<dbReference type="Gene3D" id="3.80.10.10">
    <property type="entry name" value="Ribonuclease Inhibitor"/>
    <property type="match status" value="1"/>
</dbReference>
<proteinExistence type="predicted"/>
<gene>
    <name evidence="2" type="ORF">DFH08DRAFT_1017168</name>
</gene>
<dbReference type="Proteomes" id="UP001218218">
    <property type="component" value="Unassembled WGS sequence"/>
</dbReference>
<evidence type="ECO:0000313" key="3">
    <source>
        <dbReference type="Proteomes" id="UP001218218"/>
    </source>
</evidence>
<sequence>MATGICARTGSPPSPESSVQRVPIPITPFEEISDIDDEIAWHYGQIALLKAKRNAIAPIRRLPNELMVRILTIYAVETDALFDLKWTKVMYVCHHWHALALAAQQLWAFIHLQQHGPGTLHRLFVQLERSGFAPLNLKLNFRDSSYYVAIILDHSERIRELEVGGDFEHVYELIAKLPDGNFPILCSLSLDASYSPQDPQEPWGLPEAFFDGRLPNLRELTLESIPVPWTALSCLTTLALTQCNDSSTSLPPTFHGLLDMLASCPQLRTLKLDLMIPPPMPEQLYVTADLPALSWLYLLRDPITSCETFLKHIRIPPATSIQILPLGLLTGADARAILVPIRRHLRSPGARRPLLFHITRTIASYCTMSVFGDTAPHDFLDHASVRCPLSLGCHPRTEGALRQILTKVLKAIPTESITHLDAYAGYNLGAVTWKIMIKLLPALETIYLLGNTGAVNCVRALGEIQAQDNQVQRRTFPHVRRLHIRILQPEAGSDTIVLLLTALEEYLQLCSADGNLLQALEFEDRYHVLAGRQERLESFFPLLAGGIRCNGVVYDPIQRKEALAEWEAERLAFAAEYGIEI</sequence>
<dbReference type="SUPFAM" id="SSF52047">
    <property type="entry name" value="RNI-like"/>
    <property type="match status" value="1"/>
</dbReference>
<dbReference type="InterPro" id="IPR032675">
    <property type="entry name" value="LRR_dom_sf"/>
</dbReference>
<organism evidence="2 3">
    <name type="scientific">Mycena albidolilacea</name>
    <dbReference type="NCBI Taxonomy" id="1033008"/>
    <lineage>
        <taxon>Eukaryota</taxon>
        <taxon>Fungi</taxon>
        <taxon>Dikarya</taxon>
        <taxon>Basidiomycota</taxon>
        <taxon>Agaricomycotina</taxon>
        <taxon>Agaricomycetes</taxon>
        <taxon>Agaricomycetidae</taxon>
        <taxon>Agaricales</taxon>
        <taxon>Marasmiineae</taxon>
        <taxon>Mycenaceae</taxon>
        <taxon>Mycena</taxon>
    </lineage>
</organism>
<feature type="region of interest" description="Disordered" evidence="1">
    <location>
        <begin position="1"/>
        <end position="20"/>
    </location>
</feature>
<dbReference type="AlphaFoldDB" id="A0AAD7F2G7"/>
<evidence type="ECO:0008006" key="4">
    <source>
        <dbReference type="Google" id="ProtNLM"/>
    </source>
</evidence>
<comment type="caution">
    <text evidence="2">The sequence shown here is derived from an EMBL/GenBank/DDBJ whole genome shotgun (WGS) entry which is preliminary data.</text>
</comment>
<evidence type="ECO:0000313" key="2">
    <source>
        <dbReference type="EMBL" id="KAJ7364658.1"/>
    </source>
</evidence>